<dbReference type="Proteomes" id="UP000018433">
    <property type="component" value="Unassembled WGS sequence"/>
</dbReference>
<keyword evidence="3" id="KW-1185">Reference proteome</keyword>
<reference evidence="2 3" key="1">
    <citation type="submission" date="2013-02" db="EMBL/GenBank/DDBJ databases">
        <title>The Genome Sequence of Acinetobacter soli NIPH 2899.</title>
        <authorList>
            <consortium name="The Broad Institute Genome Sequencing Platform"/>
            <consortium name="The Broad Institute Genome Sequencing Center for Infectious Disease"/>
            <person name="Cerqueira G."/>
            <person name="Feldgarden M."/>
            <person name="Courvalin P."/>
            <person name="Perichon B."/>
            <person name="Grillot-Courvalin C."/>
            <person name="Clermont D."/>
            <person name="Rocha E."/>
            <person name="Yoon E.-J."/>
            <person name="Nemec A."/>
            <person name="Walker B."/>
            <person name="Young S.K."/>
            <person name="Zeng Q."/>
            <person name="Gargeya S."/>
            <person name="Fitzgerald M."/>
            <person name="Haas B."/>
            <person name="Abouelleil A."/>
            <person name="Alvarado L."/>
            <person name="Arachchi H.M."/>
            <person name="Berlin A.M."/>
            <person name="Chapman S.B."/>
            <person name="Dewar J."/>
            <person name="Goldberg J."/>
            <person name="Griggs A."/>
            <person name="Gujja S."/>
            <person name="Hansen M."/>
            <person name="Howarth C."/>
            <person name="Imamovic A."/>
            <person name="Larimer J."/>
            <person name="McCowan C."/>
            <person name="Murphy C."/>
            <person name="Neiman D."/>
            <person name="Pearson M."/>
            <person name="Priest M."/>
            <person name="Roberts A."/>
            <person name="Saif S."/>
            <person name="Shea T."/>
            <person name="Sisk P."/>
            <person name="Sykes S."/>
            <person name="Wortman J."/>
            <person name="Nusbaum C."/>
            <person name="Birren B."/>
        </authorList>
    </citation>
    <scope>NUCLEOTIDE SEQUENCE [LARGE SCALE GENOMIC DNA]</scope>
    <source>
        <strain evidence="2 3">NIPH 2899</strain>
    </source>
</reference>
<comment type="caution">
    <text evidence="2">The sequence shown here is derived from an EMBL/GenBank/DDBJ whole genome shotgun (WGS) entry which is preliminary data.</text>
</comment>
<dbReference type="EMBL" id="APPV01000008">
    <property type="protein sequence ID" value="ENV60710.1"/>
    <property type="molecule type" value="Genomic_DNA"/>
</dbReference>
<evidence type="ECO:0000313" key="3">
    <source>
        <dbReference type="Proteomes" id="UP000018433"/>
    </source>
</evidence>
<protein>
    <submittedName>
        <fullName evidence="2">Uncharacterized protein</fullName>
    </submittedName>
</protein>
<keyword evidence="1" id="KW-0812">Transmembrane</keyword>
<gene>
    <name evidence="2" type="ORF">F950_01431</name>
</gene>
<dbReference type="PROSITE" id="PS51257">
    <property type="entry name" value="PROKAR_LIPOPROTEIN"/>
    <property type="match status" value="1"/>
</dbReference>
<name>A0ABP2U7I8_9GAMM</name>
<proteinExistence type="predicted"/>
<sequence>MIINSLKILFFVVMILGCLYLLMWAFHGFPMPSDSSFAISSLEYKIEMDVSPSCMVTHPSEYCS</sequence>
<accession>A0ABP2U7I8</accession>
<keyword evidence="1" id="KW-0472">Membrane</keyword>
<evidence type="ECO:0000313" key="2">
    <source>
        <dbReference type="EMBL" id="ENV60710.1"/>
    </source>
</evidence>
<organism evidence="2 3">
    <name type="scientific">Acinetobacter soli NIPH 2899</name>
    <dbReference type="NCBI Taxonomy" id="1217677"/>
    <lineage>
        <taxon>Bacteria</taxon>
        <taxon>Pseudomonadati</taxon>
        <taxon>Pseudomonadota</taxon>
        <taxon>Gammaproteobacteria</taxon>
        <taxon>Moraxellales</taxon>
        <taxon>Moraxellaceae</taxon>
        <taxon>Acinetobacter</taxon>
    </lineage>
</organism>
<keyword evidence="1" id="KW-1133">Transmembrane helix</keyword>
<feature type="transmembrane region" description="Helical" evidence="1">
    <location>
        <begin position="6"/>
        <end position="26"/>
    </location>
</feature>
<evidence type="ECO:0000256" key="1">
    <source>
        <dbReference type="SAM" id="Phobius"/>
    </source>
</evidence>